<dbReference type="Pfam" id="PF00583">
    <property type="entry name" value="Acetyltransf_1"/>
    <property type="match status" value="1"/>
</dbReference>
<comment type="caution">
    <text evidence="2">The sequence shown here is derived from an EMBL/GenBank/DDBJ whole genome shotgun (WGS) entry which is preliminary data.</text>
</comment>
<proteinExistence type="predicted"/>
<dbReference type="InterPro" id="IPR000182">
    <property type="entry name" value="GNAT_dom"/>
</dbReference>
<keyword evidence="2" id="KW-0808">Transferase</keyword>
<sequence>MIVSFGREHIDALSDWGETLVSRGKVHALRDLDGFVYIYPDEPAGFILYRIEDRECEIVLLESRREGQGVGAELIATVLDRAREKHCLRVWLITSNDNIKAIRYYQKRGFDLAAVHRHAITEARKLKPSIPLIGLDGIEIKHEIEFEYKLEPL</sequence>
<dbReference type="EMBL" id="VYKK01000001">
    <property type="protein sequence ID" value="KAA9008608.1"/>
    <property type="molecule type" value="Genomic_DNA"/>
</dbReference>
<dbReference type="OrthoDB" id="7365228at2"/>
<dbReference type="RefSeq" id="WP_150456239.1">
    <property type="nucleotide sequence ID" value="NZ_VYKK01000001.1"/>
</dbReference>
<protein>
    <submittedName>
        <fullName evidence="2">GNAT family N-acetyltransferase</fullName>
    </submittedName>
</protein>
<gene>
    <name evidence="2" type="ORF">F4V43_00285</name>
</gene>
<dbReference type="GO" id="GO:0016747">
    <property type="term" value="F:acyltransferase activity, transferring groups other than amino-acyl groups"/>
    <property type="evidence" value="ECO:0007669"/>
    <property type="project" value="InterPro"/>
</dbReference>
<evidence type="ECO:0000259" key="1">
    <source>
        <dbReference type="PROSITE" id="PS51186"/>
    </source>
</evidence>
<accession>A0A5J5GLW2</accession>
<dbReference type="Gene3D" id="3.40.630.30">
    <property type="match status" value="1"/>
</dbReference>
<feature type="domain" description="N-acetyltransferase" evidence="1">
    <location>
        <begin position="1"/>
        <end position="128"/>
    </location>
</feature>
<evidence type="ECO:0000313" key="3">
    <source>
        <dbReference type="Proteomes" id="UP000367750"/>
    </source>
</evidence>
<dbReference type="InterPro" id="IPR016181">
    <property type="entry name" value="Acyl_CoA_acyltransferase"/>
</dbReference>
<dbReference type="Proteomes" id="UP000367750">
    <property type="component" value="Unassembled WGS sequence"/>
</dbReference>
<organism evidence="2 3">
    <name type="scientific">Paenibacillus spiritus</name>
    <dbReference type="NCBI Taxonomy" id="2496557"/>
    <lineage>
        <taxon>Bacteria</taxon>
        <taxon>Bacillati</taxon>
        <taxon>Bacillota</taxon>
        <taxon>Bacilli</taxon>
        <taxon>Bacillales</taxon>
        <taxon>Paenibacillaceae</taxon>
        <taxon>Paenibacillus</taxon>
    </lineage>
</organism>
<dbReference type="PROSITE" id="PS51186">
    <property type="entry name" value="GNAT"/>
    <property type="match status" value="1"/>
</dbReference>
<evidence type="ECO:0000313" key="2">
    <source>
        <dbReference type="EMBL" id="KAA9008608.1"/>
    </source>
</evidence>
<dbReference type="CDD" id="cd04301">
    <property type="entry name" value="NAT_SF"/>
    <property type="match status" value="1"/>
</dbReference>
<dbReference type="AlphaFoldDB" id="A0A5J5GLW2"/>
<name>A0A5J5GLW2_9BACL</name>
<dbReference type="SUPFAM" id="SSF55729">
    <property type="entry name" value="Acyl-CoA N-acyltransferases (Nat)"/>
    <property type="match status" value="1"/>
</dbReference>
<keyword evidence="3" id="KW-1185">Reference proteome</keyword>
<reference evidence="2 3" key="1">
    <citation type="submission" date="2019-09" db="EMBL/GenBank/DDBJ databases">
        <title>Bacillus ochoae sp. nov., Paenibacillus whitsoniae sp. nov., Paenibacillus spiritus sp. nov. Isolated from the Mars Exploration Rover during spacecraft assembly.</title>
        <authorList>
            <person name="Seuylemezian A."/>
            <person name="Vaishampayan P."/>
        </authorList>
    </citation>
    <scope>NUCLEOTIDE SEQUENCE [LARGE SCALE GENOMIC DNA]</scope>
    <source>
        <strain evidence="2 3">MER_111</strain>
    </source>
</reference>